<gene>
    <name evidence="3" type="ORF">SAMN02745221_01815</name>
</gene>
<evidence type="ECO:0000313" key="3">
    <source>
        <dbReference type="EMBL" id="SHH15583.1"/>
    </source>
</evidence>
<reference evidence="4" key="1">
    <citation type="submission" date="2016-11" db="EMBL/GenBank/DDBJ databases">
        <authorList>
            <person name="Varghese N."/>
            <person name="Submissions S."/>
        </authorList>
    </citation>
    <scope>NUCLEOTIDE SEQUENCE [LARGE SCALE GENOMIC DNA]</scope>
    <source>
        <strain evidence="4">DSM 11003</strain>
    </source>
</reference>
<proteinExistence type="predicted"/>
<keyword evidence="2" id="KW-0560">Oxidoreductase</keyword>
<dbReference type="Pfam" id="PF07355">
    <property type="entry name" value="GRDB"/>
    <property type="match status" value="1"/>
</dbReference>
<organism evidence="3 4">
    <name type="scientific">Thermosyntropha lipolytica DSM 11003</name>
    <dbReference type="NCBI Taxonomy" id="1123382"/>
    <lineage>
        <taxon>Bacteria</taxon>
        <taxon>Bacillati</taxon>
        <taxon>Bacillota</taxon>
        <taxon>Clostridia</taxon>
        <taxon>Eubacteriales</taxon>
        <taxon>Syntrophomonadaceae</taxon>
        <taxon>Thermosyntropha</taxon>
    </lineage>
</organism>
<protein>
    <submittedName>
        <fullName evidence="3">Glycine reductase</fullName>
    </submittedName>
</protein>
<dbReference type="Proteomes" id="UP000242329">
    <property type="component" value="Unassembled WGS sequence"/>
</dbReference>
<dbReference type="InterPro" id="IPR010187">
    <property type="entry name" value="Various_sel_PB"/>
</dbReference>
<evidence type="ECO:0000256" key="1">
    <source>
        <dbReference type="ARBA" id="ARBA00022933"/>
    </source>
</evidence>
<dbReference type="EMBL" id="FQWY01000036">
    <property type="protein sequence ID" value="SHH15583.1"/>
    <property type="molecule type" value="Genomic_DNA"/>
</dbReference>
<keyword evidence="4" id="KW-1185">Reference proteome</keyword>
<evidence type="ECO:0000256" key="2">
    <source>
        <dbReference type="ARBA" id="ARBA00023002"/>
    </source>
</evidence>
<sequence>MKKGILYINQFFGQIGGEEMADYEPEIREGLVGPATFLQQQLKDIEITHTIICGDNFMGSRKEEAVQRIMGFLQDKEIDIFFAGPAFRAGRYGVACGTICHEVNQKLNIPAITSMNEENPGVEMFRYTDIYIFKGGKSAAQMKEDIKAMARFANKLVHGEPLLPAAEEGYFGRGKRHEIYPEDGPMAADRVVDMLLKKLRGEPFQTELPMPKTERIPIAPPIKDLSRATIALVTSGGIVPHENPDRIQSASATRWGKYDIAGMDSLSPEIFKTIHAGYDPNAANEDPNRVVPLDALRAYEKEGKIGKVYDYFYTTVGTGTTQGEAARMGREIARELLEAGVDGVILTST</sequence>
<dbReference type="GO" id="GO:0050485">
    <property type="term" value="F:oxidoreductase activity, acting on X-H and Y-H to form an X-Y bond, with a disulfide as acceptor"/>
    <property type="evidence" value="ECO:0007669"/>
    <property type="project" value="InterPro"/>
</dbReference>
<dbReference type="NCBIfam" id="TIGR01918">
    <property type="entry name" value="various_sel_PB"/>
    <property type="match status" value="1"/>
</dbReference>
<keyword evidence="1" id="KW-0712">Selenocysteine</keyword>
<dbReference type="AlphaFoldDB" id="A0A1M5QPT3"/>
<dbReference type="STRING" id="1123382.SAMN02745221_01815"/>
<name>A0A1M5QPT3_9FIRM</name>
<accession>A0A1M5QPT3</accession>
<evidence type="ECO:0000313" key="4">
    <source>
        <dbReference type="Proteomes" id="UP000242329"/>
    </source>
</evidence>